<reference evidence="9" key="1">
    <citation type="submission" date="2021-12" db="EMBL/GenBank/DDBJ databases">
        <authorList>
            <person name="King R."/>
        </authorList>
    </citation>
    <scope>NUCLEOTIDE SEQUENCE</scope>
</reference>
<feature type="region of interest" description="Disordered" evidence="7">
    <location>
        <begin position="468"/>
        <end position="674"/>
    </location>
</feature>
<feature type="compositionally biased region" description="Low complexity" evidence="7">
    <location>
        <begin position="503"/>
        <end position="512"/>
    </location>
</feature>
<evidence type="ECO:0000256" key="2">
    <source>
        <dbReference type="ARBA" id="ARBA00022723"/>
    </source>
</evidence>
<dbReference type="GO" id="GO:0000122">
    <property type="term" value="P:negative regulation of transcription by RNA polymerase II"/>
    <property type="evidence" value="ECO:0007669"/>
    <property type="project" value="TreeGrafter"/>
</dbReference>
<dbReference type="InterPro" id="IPR032443">
    <property type="entry name" value="RAWUL"/>
</dbReference>
<gene>
    <name evidence="9" type="ORF">BEMITA_LOCUS10235</name>
</gene>
<dbReference type="SUPFAM" id="SSF57850">
    <property type="entry name" value="RING/U-box"/>
    <property type="match status" value="1"/>
</dbReference>
<evidence type="ECO:0000256" key="3">
    <source>
        <dbReference type="ARBA" id="ARBA00022771"/>
    </source>
</evidence>
<feature type="compositionally biased region" description="Polar residues" evidence="7">
    <location>
        <begin position="621"/>
        <end position="633"/>
    </location>
</feature>
<dbReference type="SMART" id="SM00184">
    <property type="entry name" value="RING"/>
    <property type="match status" value="1"/>
</dbReference>
<proteinExistence type="predicted"/>
<dbReference type="GO" id="GO:1990841">
    <property type="term" value="F:promoter-specific chromatin binding"/>
    <property type="evidence" value="ECO:0007669"/>
    <property type="project" value="TreeGrafter"/>
</dbReference>
<feature type="region of interest" description="Disordered" evidence="7">
    <location>
        <begin position="903"/>
        <end position="1007"/>
    </location>
</feature>
<dbReference type="PROSITE" id="PS50089">
    <property type="entry name" value="ZF_RING_2"/>
    <property type="match status" value="1"/>
</dbReference>
<dbReference type="CDD" id="cd17082">
    <property type="entry name" value="RAWUL_PCGF2_like"/>
    <property type="match status" value="1"/>
</dbReference>
<dbReference type="FunFam" id="3.30.40.10:FF:000122">
    <property type="entry name" value="polycomb group RING finger protein 1"/>
    <property type="match status" value="1"/>
</dbReference>
<name>A0A9P0F4H5_BEMTA</name>
<feature type="compositionally biased region" description="Polar residues" evidence="7">
    <location>
        <begin position="304"/>
        <end position="322"/>
    </location>
</feature>
<sequence length="1100" mass="120602">MPGVKLTDVNPELVCVLCHGYFIDATAIKECLHSFCRSCIILYLEAKNYCPKCQVPINTSKPHLSLKPDKTRQDIVYKLVPGLFHSEMRRRQEFYQKNRFRDLHLHPEARGVDVDRLIYSPEDSISLSLEYYDSDREKEEWSKGVAAGEKTAVNTSITPELASSPGGSPEAAKESVTQSPNKQLDRSTPRKRYLQCPAEVSMRHLKKFVRMKYELPPEASVELFYKRESLPDDYSLMDIAYIYTWKRNGPMRFYYRIHSPRRVLCDSNASVKEASAPETELFVPAVSASEPKPPSPAVVEPQVPSLNTTSIPQPETISLNETHPSRKSPDESQSVAKAATPPLIEVDTIEEVASKEGFEERPSTPRSIVLVPTGESPGKPTTPSTTSITASTPSSVTVTSRSKGICYRKATSPSPEKPADPMATYDFTEDKTPARNLEKSINSIKKSGMKLNGISKINGNNVLLKSKSSNASITNDNRRVNTATPTSKAQVIPSSSVTQGVNTSTPTTTAQTSVQMHLPSHVPSDKSPAKNPQVGLKNPSNTTSVPSNPGSNTNCVNTPSQNTPKNTNCVSTPNQNTPKNTNCVNKPSQNTPKNSALTSSLSDDKKLQLSVQKAAVENVNPKPTQKSRPNQTVGAKAPSITSLPPDGKVQIPKSKDSIKNFESNSNGKTAADLPRNLSPWKVSCAPIESKRSEESKSPAKIPHVDRSNDIKKPETAKQTHFESVSEKFRRFEKELVNSKPNSPTPRQKLSNAGSFVSGKLVNGTKLPFTYETKQNENKPTPLPAKDNKIMQKNMSNRLNPIAAKKPSNGAFDSPNKSVTPSGNIPNRKNLANGCSPPSGVQVTSSPNQIEIMKRKRSELERCIKTENGCLSVSLLSQSQQEAEAKKMKMVQPDVSIQLMSFSRDKKADTPKAPAHQNRTALTESSKAKDNLSSKESPKLCISTKANVSPPSQQSAQGQKRENSGPLDLSSGDSLGAGCGPSVKIEKLSSSPPEKRKKMPPLAPLRVPPLGSLAELTQRTGQLQKSISNQNDLRDFSKYPKEAIEFLLRHQFNNNNDSNGSNESSKKLLDEFVMNCQNYAFTPPYSLMRPNNGLSTENNHK</sequence>
<dbReference type="Pfam" id="PF13923">
    <property type="entry name" value="zf-C3HC4_2"/>
    <property type="match status" value="1"/>
</dbReference>
<feature type="compositionally biased region" description="Polar residues" evidence="7">
    <location>
        <begin position="814"/>
        <end position="826"/>
    </location>
</feature>
<keyword evidence="4" id="KW-0862">Zinc</keyword>
<dbReference type="EMBL" id="OU963867">
    <property type="protein sequence ID" value="CAH0391637.1"/>
    <property type="molecule type" value="Genomic_DNA"/>
</dbReference>
<dbReference type="InterPro" id="IPR001841">
    <property type="entry name" value="Znf_RING"/>
</dbReference>
<feature type="region of interest" description="Disordered" evidence="7">
    <location>
        <begin position="687"/>
        <end position="706"/>
    </location>
</feature>
<dbReference type="AlphaFoldDB" id="A0A9P0F4H5"/>
<accession>A0A9P0F4H5</accession>
<feature type="region of interest" description="Disordered" evidence="7">
    <location>
        <begin position="408"/>
        <end position="427"/>
    </location>
</feature>
<feature type="compositionally biased region" description="Basic and acidic residues" evidence="7">
    <location>
        <begin position="925"/>
        <end position="937"/>
    </location>
</feature>
<dbReference type="Gene3D" id="3.10.20.90">
    <property type="entry name" value="Phosphatidylinositol 3-kinase Catalytic Subunit, Chain A, domain 1"/>
    <property type="match status" value="1"/>
</dbReference>
<feature type="compositionally biased region" description="Polar residues" evidence="7">
    <location>
        <begin position="738"/>
        <end position="754"/>
    </location>
</feature>
<dbReference type="PROSITE" id="PS00518">
    <property type="entry name" value="ZF_RING_1"/>
    <property type="match status" value="1"/>
</dbReference>
<dbReference type="InterPro" id="IPR013083">
    <property type="entry name" value="Znf_RING/FYVE/PHD"/>
</dbReference>
<feature type="compositionally biased region" description="Polar residues" evidence="7">
    <location>
        <begin position="538"/>
        <end position="596"/>
    </location>
</feature>
<organism evidence="9 10">
    <name type="scientific">Bemisia tabaci</name>
    <name type="common">Sweetpotato whitefly</name>
    <name type="synonym">Aleurodes tabaci</name>
    <dbReference type="NCBI Taxonomy" id="7038"/>
    <lineage>
        <taxon>Eukaryota</taxon>
        <taxon>Metazoa</taxon>
        <taxon>Ecdysozoa</taxon>
        <taxon>Arthropoda</taxon>
        <taxon>Hexapoda</taxon>
        <taxon>Insecta</taxon>
        <taxon>Pterygota</taxon>
        <taxon>Neoptera</taxon>
        <taxon>Paraneoptera</taxon>
        <taxon>Hemiptera</taxon>
        <taxon>Sternorrhyncha</taxon>
        <taxon>Aleyrodoidea</taxon>
        <taxon>Aleyrodidae</taxon>
        <taxon>Aleyrodinae</taxon>
        <taxon>Bemisia</taxon>
    </lineage>
</organism>
<feature type="domain" description="RING-type" evidence="8">
    <location>
        <begin position="15"/>
        <end position="54"/>
    </location>
</feature>
<evidence type="ECO:0000256" key="5">
    <source>
        <dbReference type="ARBA" id="ARBA00023242"/>
    </source>
</evidence>
<feature type="region of interest" description="Disordered" evidence="7">
    <location>
        <begin position="286"/>
        <end position="399"/>
    </location>
</feature>
<dbReference type="GO" id="GO:0008270">
    <property type="term" value="F:zinc ion binding"/>
    <property type="evidence" value="ECO:0007669"/>
    <property type="project" value="UniProtKB-KW"/>
</dbReference>
<feature type="compositionally biased region" description="Low complexity" evidence="7">
    <location>
        <begin position="372"/>
        <end position="399"/>
    </location>
</feature>
<evidence type="ECO:0000313" key="10">
    <source>
        <dbReference type="Proteomes" id="UP001152759"/>
    </source>
</evidence>
<feature type="region of interest" description="Disordered" evidence="7">
    <location>
        <begin position="735"/>
        <end position="758"/>
    </location>
</feature>
<dbReference type="Gene3D" id="3.30.40.10">
    <property type="entry name" value="Zinc/RING finger domain, C3HC4 (zinc finger)"/>
    <property type="match status" value="1"/>
</dbReference>
<dbReference type="Pfam" id="PF16207">
    <property type="entry name" value="RAWUL"/>
    <property type="match status" value="1"/>
</dbReference>
<feature type="compositionally biased region" description="Polar residues" evidence="7">
    <location>
        <begin position="943"/>
        <end position="957"/>
    </location>
</feature>
<dbReference type="InterPro" id="IPR017907">
    <property type="entry name" value="Znf_RING_CS"/>
</dbReference>
<evidence type="ECO:0000256" key="4">
    <source>
        <dbReference type="ARBA" id="ARBA00022833"/>
    </source>
</evidence>
<dbReference type="PANTHER" id="PTHR10825:SF29">
    <property type="entry name" value="POLYCOMB GROUP RING FINGER PROTEIN 1"/>
    <property type="match status" value="1"/>
</dbReference>
<feature type="compositionally biased region" description="Basic and acidic residues" evidence="7">
    <location>
        <begin position="688"/>
        <end position="706"/>
    </location>
</feature>
<evidence type="ECO:0000259" key="8">
    <source>
        <dbReference type="PROSITE" id="PS50089"/>
    </source>
</evidence>
<evidence type="ECO:0000256" key="6">
    <source>
        <dbReference type="PROSITE-ProRule" id="PRU00175"/>
    </source>
</evidence>
<evidence type="ECO:0000313" key="9">
    <source>
        <dbReference type="EMBL" id="CAH0391637.1"/>
    </source>
</evidence>
<keyword evidence="5" id="KW-0539">Nucleus</keyword>
<keyword evidence="2" id="KW-0479">Metal-binding</keyword>
<feature type="region of interest" description="Disordered" evidence="7">
    <location>
        <begin position="152"/>
        <end position="191"/>
    </location>
</feature>
<evidence type="ECO:0000256" key="1">
    <source>
        <dbReference type="ARBA" id="ARBA00004123"/>
    </source>
</evidence>
<keyword evidence="10" id="KW-1185">Reference proteome</keyword>
<dbReference type="PANTHER" id="PTHR10825">
    <property type="entry name" value="RING FINGER DOMAIN-CONTAINING, POLYCOMB GROUP COMPONENT"/>
    <property type="match status" value="1"/>
</dbReference>
<feature type="compositionally biased region" description="Polar residues" evidence="7">
    <location>
        <begin position="468"/>
        <end position="502"/>
    </location>
</feature>
<feature type="compositionally biased region" description="Low complexity" evidence="7">
    <location>
        <begin position="963"/>
        <end position="975"/>
    </location>
</feature>
<protein>
    <recommendedName>
        <fullName evidence="8">RING-type domain-containing protein</fullName>
    </recommendedName>
</protein>
<comment type="subcellular location">
    <subcellularLocation>
        <location evidence="1">Nucleus</location>
    </subcellularLocation>
</comment>
<dbReference type="GO" id="GO:0035102">
    <property type="term" value="C:PRC1 complex"/>
    <property type="evidence" value="ECO:0007669"/>
    <property type="project" value="TreeGrafter"/>
</dbReference>
<dbReference type="Proteomes" id="UP001152759">
    <property type="component" value="Chromosome 6"/>
</dbReference>
<feature type="compositionally biased region" description="Basic and acidic residues" evidence="7">
    <location>
        <begin position="352"/>
        <end position="363"/>
    </location>
</feature>
<feature type="region of interest" description="Disordered" evidence="7">
    <location>
        <begin position="800"/>
        <end position="844"/>
    </location>
</feature>
<keyword evidence="3 6" id="KW-0863">Zinc-finger</keyword>
<evidence type="ECO:0000256" key="7">
    <source>
        <dbReference type="SAM" id="MobiDB-lite"/>
    </source>
</evidence>